<dbReference type="Gene3D" id="1.10.260.40">
    <property type="entry name" value="lambda repressor-like DNA-binding domains"/>
    <property type="match status" value="1"/>
</dbReference>
<dbReference type="CDD" id="cd06267">
    <property type="entry name" value="PBP1_LacI_sugar_binding-like"/>
    <property type="match status" value="1"/>
</dbReference>
<evidence type="ECO:0000256" key="1">
    <source>
        <dbReference type="ARBA" id="ARBA00023015"/>
    </source>
</evidence>
<evidence type="ECO:0000313" key="6">
    <source>
        <dbReference type="Proteomes" id="UP001321481"/>
    </source>
</evidence>
<dbReference type="RefSeq" id="WP_283716088.1">
    <property type="nucleotide sequence ID" value="NZ_JASJND010000005.1"/>
</dbReference>
<dbReference type="PROSITE" id="PS50932">
    <property type="entry name" value="HTH_LACI_2"/>
    <property type="match status" value="1"/>
</dbReference>
<dbReference type="PANTHER" id="PTHR30146">
    <property type="entry name" value="LACI-RELATED TRANSCRIPTIONAL REPRESSOR"/>
    <property type="match status" value="1"/>
</dbReference>
<feature type="domain" description="HTH lacI-type" evidence="4">
    <location>
        <begin position="5"/>
        <end position="59"/>
    </location>
</feature>
<dbReference type="SUPFAM" id="SSF47413">
    <property type="entry name" value="lambda repressor-like DNA-binding domains"/>
    <property type="match status" value="1"/>
</dbReference>
<keyword evidence="2 5" id="KW-0238">DNA-binding</keyword>
<reference evidence="5 6" key="1">
    <citation type="submission" date="2023-05" db="EMBL/GenBank/DDBJ databases">
        <title>Microbacterium dauci sp.nov., Isolated from Carrot Rhizosphere Soil.</title>
        <authorList>
            <person name="Xiao Z."/>
            <person name="Zheng J."/>
        </authorList>
    </citation>
    <scope>NUCLEOTIDE SEQUENCE [LARGE SCALE GENOMIC DNA]</scope>
    <source>
        <strain evidence="5 6">LX3-4</strain>
    </source>
</reference>
<sequence length="335" mass="35271">MTRVYTIYDVAREANVSVATVSNAINRPARVGADTRQRVLDVAGRLGYIPHAAAVYRRSSGRRRIGVIAPFGAYSSYAERLKGVLAALTEDHIEAIVFDHPSASRSPSPRLAALPFSGRLDGLIIMGVPVDSALSASILERDLPTILIDSSHPELSSIVLDDVHGAKLAAEHLVDRGFERFVYVTEGQVSNDYISQGRKRLTGFVHALGAHGIPESDILCITARSGDVAGGRAAADVIAGHARRSRVGVLAGHDLLAAGVLAELRERAVDVPGAVGVVGWDGGELVEALGMTTVHQPLVESGRIGAEQLIARLGAGPASVQRVTLLAELRAGVTT</sequence>
<gene>
    <name evidence="5" type="ORF">QNI14_08375</name>
</gene>
<dbReference type="CDD" id="cd01392">
    <property type="entry name" value="HTH_LacI"/>
    <property type="match status" value="1"/>
</dbReference>
<proteinExistence type="predicted"/>
<dbReference type="InterPro" id="IPR010982">
    <property type="entry name" value="Lambda_DNA-bd_dom_sf"/>
</dbReference>
<dbReference type="SMART" id="SM00354">
    <property type="entry name" value="HTH_LACI"/>
    <property type="match status" value="1"/>
</dbReference>
<dbReference type="GO" id="GO:0003677">
    <property type="term" value="F:DNA binding"/>
    <property type="evidence" value="ECO:0007669"/>
    <property type="project" value="UniProtKB-KW"/>
</dbReference>
<dbReference type="Gene3D" id="3.40.50.2300">
    <property type="match status" value="2"/>
</dbReference>
<dbReference type="InterPro" id="IPR000843">
    <property type="entry name" value="HTH_LacI"/>
</dbReference>
<dbReference type="SUPFAM" id="SSF53822">
    <property type="entry name" value="Periplasmic binding protein-like I"/>
    <property type="match status" value="1"/>
</dbReference>
<keyword evidence="1" id="KW-0805">Transcription regulation</keyword>
<accession>A0ABT6ZE96</accession>
<evidence type="ECO:0000256" key="3">
    <source>
        <dbReference type="ARBA" id="ARBA00023163"/>
    </source>
</evidence>
<comment type="caution">
    <text evidence="5">The sequence shown here is derived from an EMBL/GenBank/DDBJ whole genome shotgun (WGS) entry which is preliminary data.</text>
</comment>
<dbReference type="InterPro" id="IPR046335">
    <property type="entry name" value="LacI/GalR-like_sensor"/>
</dbReference>
<evidence type="ECO:0000256" key="2">
    <source>
        <dbReference type="ARBA" id="ARBA00023125"/>
    </source>
</evidence>
<dbReference type="PROSITE" id="PS00356">
    <property type="entry name" value="HTH_LACI_1"/>
    <property type="match status" value="1"/>
</dbReference>
<keyword evidence="6" id="KW-1185">Reference proteome</keyword>
<dbReference type="Pfam" id="PF00356">
    <property type="entry name" value="LacI"/>
    <property type="match status" value="1"/>
</dbReference>
<dbReference type="Pfam" id="PF13377">
    <property type="entry name" value="Peripla_BP_3"/>
    <property type="match status" value="1"/>
</dbReference>
<protein>
    <submittedName>
        <fullName evidence="5">LacI family DNA-binding transcriptional regulator</fullName>
    </submittedName>
</protein>
<dbReference type="Proteomes" id="UP001321481">
    <property type="component" value="Unassembled WGS sequence"/>
</dbReference>
<dbReference type="PANTHER" id="PTHR30146:SF109">
    <property type="entry name" value="HTH-TYPE TRANSCRIPTIONAL REGULATOR GALS"/>
    <property type="match status" value="1"/>
</dbReference>
<evidence type="ECO:0000259" key="4">
    <source>
        <dbReference type="PROSITE" id="PS50932"/>
    </source>
</evidence>
<evidence type="ECO:0000313" key="5">
    <source>
        <dbReference type="EMBL" id="MDJ1114468.1"/>
    </source>
</evidence>
<organism evidence="5 6">
    <name type="scientific">Microbacterium dauci</name>
    <dbReference type="NCBI Taxonomy" id="3048008"/>
    <lineage>
        <taxon>Bacteria</taxon>
        <taxon>Bacillati</taxon>
        <taxon>Actinomycetota</taxon>
        <taxon>Actinomycetes</taxon>
        <taxon>Micrococcales</taxon>
        <taxon>Microbacteriaceae</taxon>
        <taxon>Microbacterium</taxon>
    </lineage>
</organism>
<name>A0ABT6ZE96_9MICO</name>
<dbReference type="InterPro" id="IPR028082">
    <property type="entry name" value="Peripla_BP_I"/>
</dbReference>
<keyword evidence="3" id="KW-0804">Transcription</keyword>
<dbReference type="EMBL" id="JASJND010000005">
    <property type="protein sequence ID" value="MDJ1114468.1"/>
    <property type="molecule type" value="Genomic_DNA"/>
</dbReference>